<organism evidence="5 6">
    <name type="scientific">Burkholderia puraquae</name>
    <dbReference type="NCBI Taxonomy" id="1904757"/>
    <lineage>
        <taxon>Bacteria</taxon>
        <taxon>Pseudomonadati</taxon>
        <taxon>Pseudomonadota</taxon>
        <taxon>Betaproteobacteria</taxon>
        <taxon>Burkholderiales</taxon>
        <taxon>Burkholderiaceae</taxon>
        <taxon>Burkholderia</taxon>
        <taxon>Burkholderia cepacia complex</taxon>
    </lineage>
</organism>
<evidence type="ECO:0000256" key="1">
    <source>
        <dbReference type="SAM" id="MobiDB-lite"/>
    </source>
</evidence>
<evidence type="ECO:0000313" key="5">
    <source>
        <dbReference type="EMBL" id="ORT83447.1"/>
    </source>
</evidence>
<keyword evidence="5" id="KW-0255">Endonuclease</keyword>
<dbReference type="InterPro" id="IPR034139">
    <property type="entry name" value="TOPRIM_OLD"/>
</dbReference>
<feature type="domain" description="OLD protein-like TOPRIM" evidence="3">
    <location>
        <begin position="506"/>
        <end position="570"/>
    </location>
</feature>
<dbReference type="PANTHER" id="PTHR43581">
    <property type="entry name" value="ATP/GTP PHOSPHATASE"/>
    <property type="match status" value="1"/>
</dbReference>
<gene>
    <name evidence="5" type="ORF">B7G54_24315</name>
    <name evidence="4" type="ORF">LMG29660_04587</name>
</gene>
<accession>A0A1X1PCL8</accession>
<dbReference type="CDD" id="cd01026">
    <property type="entry name" value="TOPRIM_OLD"/>
    <property type="match status" value="1"/>
</dbReference>
<feature type="compositionally biased region" description="Low complexity" evidence="1">
    <location>
        <begin position="145"/>
        <end position="169"/>
    </location>
</feature>
<keyword evidence="5" id="KW-0540">Nuclease</keyword>
<evidence type="ECO:0000313" key="4">
    <source>
        <dbReference type="EMBL" id="CAB3762840.1"/>
    </source>
</evidence>
<evidence type="ECO:0000313" key="6">
    <source>
        <dbReference type="Proteomes" id="UP000193146"/>
    </source>
</evidence>
<sequence length="783" mass="86861">MHIETVWIRNFRRLKDARIDLASDISIFVGSNNSGKTSAGHALQLFTAASRDRFSLHDFSSDCWDDINAFGEGAEGSELPSISIDIWLCVGAIDLHRVVDLLPSLAWEGTRVGIRVEFAAIDAPALRTSFREARNRAGRAPAPPNQANALQQAVPRPQAAEAPPEQRQANGEYLPQPRTLCDYLADSIGDHLRRNFELRYYVLDSAQFGPDLRPAAGYTPLRMTHDKGRGGREILSSLIKVDFLHAQRHLSDSSGGARSEDLSRCLSRFYERNLEKHEEDYDAQRALYQSEALLNDHLERVFGPTLERLSHLGYPGLNNPKLLIKTALNPATILSSHDGARVHYAVGPEVGIDTQTTLPDRYNGLGFKNLIYMVVELLDAHARWLDIEENRPPLHLIFIEEPEAHLHAQLQQVFIRKVLDILEIPDEDAPHCTSQIVVSTHSPHVLFERGFQPIRYFRRVREAGVQRSEVLSMASFYETANDPNDPTDRTRDFLERYLRLTHCDLFFADAAILVEGNVERLLMPQMIAKVAPGLLSTYVSILEVGGAFGHRFKGLIEFLGLTTLIVTDIDSVMAPAAADPAAPDDEDDPDADPDLEEAAEDRAAVRGGRKACMVNEPGALTSNQTLIQWLPGRSTIADLLNATVEQRIQARTVASDALIRVSYQTSVNASWGGTAAAMVGRTLEEAFALENLAWCQDAARAEIRLRVRGCNRLSLEQIAQSLHRKIKSANFRKTDFALALLSQDPSAWTVPAYISEGLLWLEHEVVPHPPEIAAPPINAGAVA</sequence>
<protein>
    <submittedName>
        <fullName evidence="5">ATP-dependent endonuclease</fullName>
    </submittedName>
</protein>
<keyword evidence="6" id="KW-1185">Reference proteome</keyword>
<dbReference type="Pfam" id="PF13175">
    <property type="entry name" value="AAA_15"/>
    <property type="match status" value="2"/>
</dbReference>
<reference evidence="5 6" key="1">
    <citation type="submission" date="2017-04" db="EMBL/GenBank/DDBJ databases">
        <title>Burkholderia puraquae sp. nov., a novel Burkholderia cepacia complex species from hospital setting samples.</title>
        <authorList>
            <person name="Martina P."/>
            <person name="Leguizamon M."/>
            <person name="Prieto C."/>
            <person name="Sousa S."/>
            <person name="Montanaro P."/>
            <person name="Draghi W."/>
            <person name="Staembler M."/>
            <person name="Bettiol M."/>
            <person name="Figoli C."/>
            <person name="Palau J."/>
            <person name="Alvarez F."/>
            <person name="Benetti S."/>
            <person name="Anchat E."/>
            <person name="Vescina C."/>
            <person name="Ferreras J."/>
            <person name="Lasch P."/>
            <person name="Lagares A."/>
            <person name="Zorreguieta A."/>
            <person name="Yantorno O."/>
            <person name="Bosch A."/>
        </authorList>
    </citation>
    <scope>NUCLEOTIDE SEQUENCE [LARGE SCALE GENOMIC DNA]</scope>
    <source>
        <strain evidence="5 6">CAMPA 1040</strain>
    </source>
</reference>
<feature type="region of interest" description="Disordered" evidence="1">
    <location>
        <begin position="136"/>
        <end position="173"/>
    </location>
</feature>
<dbReference type="InterPro" id="IPR051396">
    <property type="entry name" value="Bact_Antivir_Def_Nuclease"/>
</dbReference>
<dbReference type="Gene3D" id="3.40.50.300">
    <property type="entry name" value="P-loop containing nucleotide triphosphate hydrolases"/>
    <property type="match status" value="1"/>
</dbReference>
<feature type="domain" description="Endonuclease GajA/Old nuclease/RecF-like AAA" evidence="2">
    <location>
        <begin position="1"/>
        <end position="64"/>
    </location>
</feature>
<dbReference type="PANTHER" id="PTHR43581:SF2">
    <property type="entry name" value="EXCINUCLEASE ATPASE SUBUNIT"/>
    <property type="match status" value="1"/>
</dbReference>
<dbReference type="OrthoDB" id="3322489at2"/>
<dbReference type="AlphaFoldDB" id="A0A1X1PCL8"/>
<dbReference type="Pfam" id="PF20469">
    <property type="entry name" value="OLD-like_TOPRIM"/>
    <property type="match status" value="1"/>
</dbReference>
<evidence type="ECO:0000313" key="7">
    <source>
        <dbReference type="Proteomes" id="UP000494135"/>
    </source>
</evidence>
<dbReference type="Proteomes" id="UP000494135">
    <property type="component" value="Unassembled WGS sequence"/>
</dbReference>
<dbReference type="RefSeq" id="WP_085041381.1">
    <property type="nucleotide sequence ID" value="NZ_CADIKG010000012.1"/>
</dbReference>
<evidence type="ECO:0000259" key="2">
    <source>
        <dbReference type="Pfam" id="PF13175"/>
    </source>
</evidence>
<proteinExistence type="predicted"/>
<dbReference type="InterPro" id="IPR027417">
    <property type="entry name" value="P-loop_NTPase"/>
</dbReference>
<evidence type="ECO:0000259" key="3">
    <source>
        <dbReference type="Pfam" id="PF20469"/>
    </source>
</evidence>
<feature type="domain" description="Endonuclease GajA/Old nuclease/RecF-like AAA" evidence="2">
    <location>
        <begin position="232"/>
        <end position="445"/>
    </location>
</feature>
<reference evidence="4 7" key="2">
    <citation type="submission" date="2020-04" db="EMBL/GenBank/DDBJ databases">
        <authorList>
            <person name="De Canck E."/>
        </authorList>
    </citation>
    <scope>NUCLEOTIDE SEQUENCE [LARGE SCALE GENOMIC DNA]</scope>
    <source>
        <strain evidence="4 7">LMG 29660</strain>
    </source>
</reference>
<dbReference type="GO" id="GO:0004519">
    <property type="term" value="F:endonuclease activity"/>
    <property type="evidence" value="ECO:0007669"/>
    <property type="project" value="UniProtKB-KW"/>
</dbReference>
<dbReference type="Proteomes" id="UP000193146">
    <property type="component" value="Unassembled WGS sequence"/>
</dbReference>
<name>A0A1X1PCL8_9BURK</name>
<dbReference type="EMBL" id="NBYX01000013">
    <property type="protein sequence ID" value="ORT83447.1"/>
    <property type="molecule type" value="Genomic_DNA"/>
</dbReference>
<dbReference type="SUPFAM" id="SSF52540">
    <property type="entry name" value="P-loop containing nucleoside triphosphate hydrolases"/>
    <property type="match status" value="1"/>
</dbReference>
<dbReference type="InterPro" id="IPR041685">
    <property type="entry name" value="AAA_GajA/Old/RecF-like"/>
</dbReference>
<dbReference type="EMBL" id="CADIKG010000012">
    <property type="protein sequence ID" value="CAB3762840.1"/>
    <property type="molecule type" value="Genomic_DNA"/>
</dbReference>
<keyword evidence="5" id="KW-0378">Hydrolase</keyword>